<accession>A0ABR4CXR1</accession>
<gene>
    <name evidence="1" type="ORF">VTL71DRAFT_7744</name>
</gene>
<sequence length="449" mass="51413">MLQPLADRVPGLEEEIGRLQPLANQLPGFGVEIRRLQPLADQVPGLEEKIRELQPLADKVPELEVEIGILVVFIVFDNPLVLQSTSFDDSSSIYQLSQSLHQSFKLIAAAAGFSLSMPKKSMIPPMELQAKTPLERRRLLRKLKEELIAGSAKRIPGYYLNMELLNAKGKKQIPFKWRKYVGPKPMYLSFEDILESLNIDMFEPKQRDEYSATPDHQTNATFMRKIADVYIFFHGGISDSVAEGLLEQRHHEASYNETKRIKVQQMKGQVSKIGTKLLTEVGVSILMFCLLEHEWLKADFETQAERRQYFEDVLMKNPLLIMLYIHYYMGSVYDLAFVYTTFKYTGSDVYLNDIKKAHQTMNRRVVARALDTIYMAFCNTKSNESKRLDLKTFRKWAGATFMNQTVDAIKKTKMTGGANISMMDCPARPVQEFLRDGGKIFKAPVSRLN</sequence>
<comment type="caution">
    <text evidence="1">The sequence shown here is derived from an EMBL/GenBank/DDBJ whole genome shotgun (WGS) entry which is preliminary data.</text>
</comment>
<evidence type="ECO:0000313" key="1">
    <source>
        <dbReference type="EMBL" id="KAL2073966.1"/>
    </source>
</evidence>
<evidence type="ECO:0000313" key="2">
    <source>
        <dbReference type="Proteomes" id="UP001595075"/>
    </source>
</evidence>
<keyword evidence="2" id="KW-1185">Reference proteome</keyword>
<dbReference type="EMBL" id="JAZHXI010000002">
    <property type="protein sequence ID" value="KAL2073966.1"/>
    <property type="molecule type" value="Genomic_DNA"/>
</dbReference>
<name>A0ABR4CXR1_9HELO</name>
<organism evidence="1 2">
    <name type="scientific">Oculimacula yallundae</name>
    <dbReference type="NCBI Taxonomy" id="86028"/>
    <lineage>
        <taxon>Eukaryota</taxon>
        <taxon>Fungi</taxon>
        <taxon>Dikarya</taxon>
        <taxon>Ascomycota</taxon>
        <taxon>Pezizomycotina</taxon>
        <taxon>Leotiomycetes</taxon>
        <taxon>Helotiales</taxon>
        <taxon>Ploettnerulaceae</taxon>
        <taxon>Oculimacula</taxon>
    </lineage>
</organism>
<dbReference type="Proteomes" id="UP001595075">
    <property type="component" value="Unassembled WGS sequence"/>
</dbReference>
<reference evidence="1 2" key="1">
    <citation type="journal article" date="2024" name="Commun. Biol.">
        <title>Comparative genomic analysis of thermophilic fungi reveals convergent evolutionary adaptations and gene losses.</title>
        <authorList>
            <person name="Steindorff A.S."/>
            <person name="Aguilar-Pontes M.V."/>
            <person name="Robinson A.J."/>
            <person name="Andreopoulos B."/>
            <person name="LaButti K."/>
            <person name="Kuo A."/>
            <person name="Mondo S."/>
            <person name="Riley R."/>
            <person name="Otillar R."/>
            <person name="Haridas S."/>
            <person name="Lipzen A."/>
            <person name="Grimwood J."/>
            <person name="Schmutz J."/>
            <person name="Clum A."/>
            <person name="Reid I.D."/>
            <person name="Moisan M.C."/>
            <person name="Butler G."/>
            <person name="Nguyen T.T.M."/>
            <person name="Dewar K."/>
            <person name="Conant G."/>
            <person name="Drula E."/>
            <person name="Henrissat B."/>
            <person name="Hansel C."/>
            <person name="Singer S."/>
            <person name="Hutchinson M.I."/>
            <person name="de Vries R.P."/>
            <person name="Natvig D.O."/>
            <person name="Powell A.J."/>
            <person name="Tsang A."/>
            <person name="Grigoriev I.V."/>
        </authorList>
    </citation>
    <scope>NUCLEOTIDE SEQUENCE [LARGE SCALE GENOMIC DNA]</scope>
    <source>
        <strain evidence="1 2">CBS 494.80</strain>
    </source>
</reference>
<protein>
    <submittedName>
        <fullName evidence="1">Uncharacterized protein</fullName>
    </submittedName>
</protein>
<proteinExistence type="predicted"/>